<dbReference type="Proteomes" id="UP001497623">
    <property type="component" value="Unassembled WGS sequence"/>
</dbReference>
<keyword evidence="3 5" id="KW-0479">Metal-binding</keyword>
<proteinExistence type="inferred from homology"/>
<dbReference type="InterPro" id="IPR001519">
    <property type="entry name" value="Ferritin"/>
</dbReference>
<keyword evidence="2 6" id="KW-0409">Iron storage</keyword>
<gene>
    <name evidence="8" type="ORF">MNOR_LOCUS14805</name>
</gene>
<comment type="function">
    <text evidence="6">Stores iron in a soluble, non-toxic, readily available form. Important for iron homeostasis. Iron is taken up in the ferrous form and deposited as ferric hydroxides after oxidation.</text>
</comment>
<keyword evidence="9" id="KW-1185">Reference proteome</keyword>
<dbReference type="InterPro" id="IPR009040">
    <property type="entry name" value="Ferritin-like_diiron"/>
</dbReference>
<dbReference type="PROSITE" id="PS50905">
    <property type="entry name" value="FERRITIN_LIKE"/>
    <property type="match status" value="1"/>
</dbReference>
<dbReference type="FunFam" id="1.20.1260.10:FF:000002">
    <property type="entry name" value="Ferritin, mitochondrial"/>
    <property type="match status" value="1"/>
</dbReference>
<evidence type="ECO:0000256" key="1">
    <source>
        <dbReference type="ARBA" id="ARBA00007513"/>
    </source>
</evidence>
<evidence type="ECO:0000259" key="7">
    <source>
        <dbReference type="PROSITE" id="PS50905"/>
    </source>
</evidence>
<name>A0AAV2QRT6_MEGNR</name>
<dbReference type="EMBL" id="CAXKWB010009043">
    <property type="protein sequence ID" value="CAL4093304.1"/>
    <property type="molecule type" value="Genomic_DNA"/>
</dbReference>
<reference evidence="8 9" key="1">
    <citation type="submission" date="2024-05" db="EMBL/GenBank/DDBJ databases">
        <authorList>
            <person name="Wallberg A."/>
        </authorList>
    </citation>
    <scope>NUCLEOTIDE SEQUENCE [LARGE SCALE GENOMIC DNA]</scope>
</reference>
<dbReference type="GO" id="GO:0006826">
    <property type="term" value="P:iron ion transport"/>
    <property type="evidence" value="ECO:0007669"/>
    <property type="project" value="InterPro"/>
</dbReference>
<protein>
    <recommendedName>
        <fullName evidence="6">Ferritin</fullName>
        <ecNumber evidence="6">1.16.3.1</ecNumber>
    </recommendedName>
</protein>
<sequence>MASQVRQNYDEDCEASINKAINMYLQSSYVYLAMSYHMERDDVSLPGFCSFFKGLSEKDQKSAKTLMKYQNKRGGRIVLAAIDAPSQQDWENPLEALQTVIDLEKQNNQSILQLHALGIAKSDAHIRHFLDNEYVLQNVDTIQRLGNLVTRVKRVGATGLGLHIFDKELQ</sequence>
<dbReference type="SUPFAM" id="SSF47240">
    <property type="entry name" value="Ferritin-like"/>
    <property type="match status" value="1"/>
</dbReference>
<dbReference type="PANTHER" id="PTHR11431">
    <property type="entry name" value="FERRITIN"/>
    <property type="match status" value="1"/>
</dbReference>
<accession>A0AAV2QRT6</accession>
<dbReference type="GO" id="GO:0006879">
    <property type="term" value="P:intracellular iron ion homeostasis"/>
    <property type="evidence" value="ECO:0007669"/>
    <property type="project" value="UniProtKB-KW"/>
</dbReference>
<organism evidence="8 9">
    <name type="scientific">Meganyctiphanes norvegica</name>
    <name type="common">Northern krill</name>
    <name type="synonym">Thysanopoda norvegica</name>
    <dbReference type="NCBI Taxonomy" id="48144"/>
    <lineage>
        <taxon>Eukaryota</taxon>
        <taxon>Metazoa</taxon>
        <taxon>Ecdysozoa</taxon>
        <taxon>Arthropoda</taxon>
        <taxon>Crustacea</taxon>
        <taxon>Multicrustacea</taxon>
        <taxon>Malacostraca</taxon>
        <taxon>Eumalacostraca</taxon>
        <taxon>Eucarida</taxon>
        <taxon>Euphausiacea</taxon>
        <taxon>Euphausiidae</taxon>
        <taxon>Meganyctiphanes</taxon>
    </lineage>
</organism>
<comment type="catalytic activity">
    <reaction evidence="6">
        <text>4 Fe(2+) + O2 + 4 H(+) = 4 Fe(3+) + 2 H2O</text>
        <dbReference type="Rhea" id="RHEA:11148"/>
        <dbReference type="ChEBI" id="CHEBI:15377"/>
        <dbReference type="ChEBI" id="CHEBI:15378"/>
        <dbReference type="ChEBI" id="CHEBI:15379"/>
        <dbReference type="ChEBI" id="CHEBI:29033"/>
        <dbReference type="ChEBI" id="CHEBI:29034"/>
        <dbReference type="EC" id="1.16.3.1"/>
    </reaction>
</comment>
<dbReference type="AlphaFoldDB" id="A0AAV2QRT6"/>
<evidence type="ECO:0000256" key="5">
    <source>
        <dbReference type="PIRSR" id="PIRSR601519-1"/>
    </source>
</evidence>
<keyword evidence="4 5" id="KW-0408">Iron</keyword>
<evidence type="ECO:0000313" key="9">
    <source>
        <dbReference type="Proteomes" id="UP001497623"/>
    </source>
</evidence>
<dbReference type="InterPro" id="IPR008331">
    <property type="entry name" value="Ferritin_DPS_dom"/>
</dbReference>
<keyword evidence="6" id="KW-0560">Oxidoreductase</keyword>
<dbReference type="GO" id="GO:0008199">
    <property type="term" value="F:ferric iron binding"/>
    <property type="evidence" value="ECO:0007669"/>
    <property type="project" value="InterPro"/>
</dbReference>
<dbReference type="PANTHER" id="PTHR11431:SF75">
    <property type="entry name" value="FERRITIN"/>
    <property type="match status" value="1"/>
</dbReference>
<dbReference type="InterPro" id="IPR009078">
    <property type="entry name" value="Ferritin-like_SF"/>
</dbReference>
<feature type="domain" description="Ferritin-like diiron" evidence="7">
    <location>
        <begin position="7"/>
        <end position="156"/>
    </location>
</feature>
<feature type="binding site" evidence="5">
    <location>
        <position position="104"/>
    </location>
    <ligand>
        <name>Fe cation</name>
        <dbReference type="ChEBI" id="CHEBI:24875"/>
        <label>1</label>
    </ligand>
</feature>
<evidence type="ECO:0000256" key="2">
    <source>
        <dbReference type="ARBA" id="ARBA00022434"/>
    </source>
</evidence>
<comment type="similarity">
    <text evidence="1 6">Belongs to the ferritin family.</text>
</comment>
<evidence type="ECO:0000256" key="3">
    <source>
        <dbReference type="ARBA" id="ARBA00022723"/>
    </source>
</evidence>
<dbReference type="GO" id="GO:0005737">
    <property type="term" value="C:cytoplasm"/>
    <property type="evidence" value="ECO:0007669"/>
    <property type="project" value="TreeGrafter"/>
</dbReference>
<dbReference type="CDD" id="cd01056">
    <property type="entry name" value="Euk_Ferritin"/>
    <property type="match status" value="1"/>
</dbReference>
<dbReference type="GO" id="GO:0008198">
    <property type="term" value="F:ferrous iron binding"/>
    <property type="evidence" value="ECO:0007669"/>
    <property type="project" value="TreeGrafter"/>
</dbReference>
<evidence type="ECO:0000256" key="6">
    <source>
        <dbReference type="RuleBase" id="RU361145"/>
    </source>
</evidence>
<evidence type="ECO:0000313" key="8">
    <source>
        <dbReference type="EMBL" id="CAL4093304.1"/>
    </source>
</evidence>
<dbReference type="EC" id="1.16.3.1" evidence="6"/>
<dbReference type="GO" id="GO:0004322">
    <property type="term" value="F:ferroxidase activity"/>
    <property type="evidence" value="ECO:0007669"/>
    <property type="project" value="UniProtKB-EC"/>
</dbReference>
<comment type="caution">
    <text evidence="8">The sequence shown here is derived from an EMBL/GenBank/DDBJ whole genome shotgun (WGS) entry which is preliminary data.</text>
</comment>
<evidence type="ECO:0000256" key="4">
    <source>
        <dbReference type="ARBA" id="ARBA00023004"/>
    </source>
</evidence>
<dbReference type="Gene3D" id="1.20.1260.10">
    <property type="match status" value="1"/>
</dbReference>
<dbReference type="InterPro" id="IPR012347">
    <property type="entry name" value="Ferritin-like"/>
</dbReference>
<dbReference type="Pfam" id="PF00210">
    <property type="entry name" value="Ferritin"/>
    <property type="match status" value="1"/>
</dbReference>